<dbReference type="RefSeq" id="WP_313982847.1">
    <property type="nucleotide sequence ID" value="NZ_JASJOS010000010.1"/>
</dbReference>
<protein>
    <submittedName>
        <fullName evidence="1">Uncharacterized protein</fullName>
    </submittedName>
</protein>
<gene>
    <name evidence="1" type="ORF">QNI16_22090</name>
</gene>
<reference evidence="1" key="1">
    <citation type="submission" date="2023-05" db="EMBL/GenBank/DDBJ databases">
        <authorList>
            <person name="Zhang X."/>
        </authorList>
    </citation>
    <scope>NUCLEOTIDE SEQUENCE</scope>
    <source>
        <strain evidence="1">YF14B1</strain>
    </source>
</reference>
<dbReference type="EMBL" id="JASJOS010000010">
    <property type="protein sequence ID" value="MDJ1483204.1"/>
    <property type="molecule type" value="Genomic_DNA"/>
</dbReference>
<name>A0AAE3QUU8_9BACT</name>
<evidence type="ECO:0000313" key="2">
    <source>
        <dbReference type="Proteomes" id="UP001241110"/>
    </source>
</evidence>
<evidence type="ECO:0000313" key="1">
    <source>
        <dbReference type="EMBL" id="MDJ1483204.1"/>
    </source>
</evidence>
<proteinExistence type="predicted"/>
<dbReference type="Proteomes" id="UP001241110">
    <property type="component" value="Unassembled WGS sequence"/>
</dbReference>
<organism evidence="1 2">
    <name type="scientific">Xanthocytophaga flava</name>
    <dbReference type="NCBI Taxonomy" id="3048013"/>
    <lineage>
        <taxon>Bacteria</taxon>
        <taxon>Pseudomonadati</taxon>
        <taxon>Bacteroidota</taxon>
        <taxon>Cytophagia</taxon>
        <taxon>Cytophagales</taxon>
        <taxon>Rhodocytophagaceae</taxon>
        <taxon>Xanthocytophaga</taxon>
    </lineage>
</organism>
<dbReference type="AlphaFoldDB" id="A0AAE3QUU8"/>
<accession>A0AAE3QUU8</accession>
<comment type="caution">
    <text evidence="1">The sequence shown here is derived from an EMBL/GenBank/DDBJ whole genome shotgun (WGS) entry which is preliminary data.</text>
</comment>
<sequence length="66" mass="7608">MPSSEKRKLLVKEIQEVPDHCLDELLVHIQQLKNHSSDTDSIAVSTFEQLLQSTSDQYKEVWKVLA</sequence>